<sequence length="228" mass="25228">MKQIIVLATRNQGKVKELQQMLAGFPVDIRSLADFGPLPEVVEDGATFDDNAYKKALFTAKALGLPAMADDSGLEVAALDGAPGVYSARYAGEKADDAANIAKLLKEMEGKEDRRAAFVCVLSLAVPSGPALTYEGRCEGEITHEPKGSGGFGYDPVMFYHPLGKTFAEMTPEEKNQVSHRGQAMAQVREEFDKILKWLEQRLVEEKDPKPDHRQFEHNDWSREVMVK</sequence>
<keyword evidence="6 10" id="KW-0460">Magnesium</keyword>
<dbReference type="PANTHER" id="PTHR11067">
    <property type="entry name" value="INOSINE TRIPHOSPHATE PYROPHOSPHATASE/HAM1 PROTEIN"/>
    <property type="match status" value="1"/>
</dbReference>
<comment type="catalytic activity">
    <reaction evidence="10">
        <text>ITP + H2O = IMP + diphosphate + H(+)</text>
        <dbReference type="Rhea" id="RHEA:29399"/>
        <dbReference type="ChEBI" id="CHEBI:15377"/>
        <dbReference type="ChEBI" id="CHEBI:15378"/>
        <dbReference type="ChEBI" id="CHEBI:33019"/>
        <dbReference type="ChEBI" id="CHEBI:58053"/>
        <dbReference type="ChEBI" id="CHEBI:61402"/>
        <dbReference type="EC" id="3.6.1.66"/>
    </reaction>
</comment>
<dbReference type="KEGG" id="dak:DaAHT2_2088"/>
<comment type="subunit">
    <text evidence="2 10">Homodimer.</text>
</comment>
<comment type="cofactor">
    <cofactor evidence="10">
        <name>Mg(2+)</name>
        <dbReference type="ChEBI" id="CHEBI:18420"/>
    </cofactor>
    <text evidence="10">Binds 1 Mg(2+) ion per subunit.</text>
</comment>
<accession>D6Z5M2</accession>
<dbReference type="AlphaFoldDB" id="D6Z5M2"/>
<feature type="region of interest" description="Disordered" evidence="12">
    <location>
        <begin position="207"/>
        <end position="228"/>
    </location>
</feature>
<feature type="binding site" evidence="10">
    <location>
        <begin position="180"/>
        <end position="181"/>
    </location>
    <ligand>
        <name>substrate</name>
    </ligand>
</feature>
<dbReference type="GO" id="GO:0017111">
    <property type="term" value="F:ribonucleoside triphosphate phosphatase activity"/>
    <property type="evidence" value="ECO:0007669"/>
    <property type="project" value="InterPro"/>
</dbReference>
<dbReference type="EMBL" id="CP001940">
    <property type="protein sequence ID" value="ADH86759.1"/>
    <property type="molecule type" value="Genomic_DNA"/>
</dbReference>
<evidence type="ECO:0000256" key="9">
    <source>
        <dbReference type="ARBA" id="ARBA00052017"/>
    </source>
</evidence>
<evidence type="ECO:0000256" key="10">
    <source>
        <dbReference type="HAMAP-Rule" id="MF_01405"/>
    </source>
</evidence>
<dbReference type="OrthoDB" id="9807456at2"/>
<dbReference type="GO" id="GO:0035870">
    <property type="term" value="F:dITP diphosphatase activity"/>
    <property type="evidence" value="ECO:0007669"/>
    <property type="project" value="UniProtKB-UniRule"/>
</dbReference>
<feature type="binding site" evidence="10">
    <location>
        <position position="175"/>
    </location>
    <ligand>
        <name>substrate</name>
    </ligand>
</feature>
<comment type="function">
    <text evidence="10">Pyrophosphatase that catalyzes the hydrolysis of nucleoside triphosphates to their monophosphate derivatives, with a high preference for the non-canonical purine nucleotides XTP (xanthosine triphosphate), dITP (deoxyinosine triphosphate) and ITP. Seems to function as a house-cleaning enzyme that removes non-canonical purine nucleotides from the nucleotide pool, thus preventing their incorporation into DNA/RNA and avoiding chromosomal lesions.</text>
</comment>
<keyword evidence="5 10" id="KW-0378">Hydrolase</keyword>
<dbReference type="CDD" id="cd00515">
    <property type="entry name" value="HAM1"/>
    <property type="match status" value="1"/>
</dbReference>
<protein>
    <recommendedName>
        <fullName evidence="10">dITP/XTP pyrophosphatase</fullName>
        <ecNumber evidence="10">3.6.1.66</ecNumber>
    </recommendedName>
    <alternativeName>
        <fullName evidence="10">Non-canonical purine NTP pyrophosphatase</fullName>
    </alternativeName>
    <alternativeName>
        <fullName evidence="10">Non-standard purine NTP pyrophosphatase</fullName>
    </alternativeName>
    <alternativeName>
        <fullName evidence="10">Nucleoside-triphosphate diphosphatase</fullName>
    </alternativeName>
    <alternativeName>
        <fullName evidence="10">Nucleoside-triphosphate pyrophosphatase</fullName>
        <shortName evidence="10">NTPase</shortName>
    </alternativeName>
</protein>
<dbReference type="STRING" id="589865.DaAHT2_2088"/>
<dbReference type="FunCoup" id="D6Z5M2">
    <property type="interactions" value="440"/>
</dbReference>
<dbReference type="GO" id="GO:0036222">
    <property type="term" value="F:XTP diphosphatase activity"/>
    <property type="evidence" value="ECO:0007669"/>
    <property type="project" value="UniProtKB-UniRule"/>
</dbReference>
<keyword evidence="14" id="KW-1185">Reference proteome</keyword>
<evidence type="ECO:0000313" key="14">
    <source>
        <dbReference type="Proteomes" id="UP000001508"/>
    </source>
</evidence>
<dbReference type="SUPFAM" id="SSF52972">
    <property type="entry name" value="ITPase-like"/>
    <property type="match status" value="1"/>
</dbReference>
<dbReference type="GO" id="GO:0036220">
    <property type="term" value="F:ITP diphosphatase activity"/>
    <property type="evidence" value="ECO:0007669"/>
    <property type="project" value="UniProtKB-UniRule"/>
</dbReference>
<evidence type="ECO:0000256" key="7">
    <source>
        <dbReference type="ARBA" id="ARBA00023080"/>
    </source>
</evidence>
<dbReference type="HAMAP" id="MF_01405">
    <property type="entry name" value="Non_canon_purine_NTPase"/>
    <property type="match status" value="1"/>
</dbReference>
<keyword evidence="7 10" id="KW-0546">Nucleotide metabolism</keyword>
<dbReference type="GO" id="GO:0009117">
    <property type="term" value="P:nucleotide metabolic process"/>
    <property type="evidence" value="ECO:0007669"/>
    <property type="project" value="UniProtKB-KW"/>
</dbReference>
<proteinExistence type="inferred from homology"/>
<dbReference type="GO" id="GO:0046872">
    <property type="term" value="F:metal ion binding"/>
    <property type="evidence" value="ECO:0007669"/>
    <property type="project" value="UniProtKB-KW"/>
</dbReference>
<evidence type="ECO:0000256" key="4">
    <source>
        <dbReference type="ARBA" id="ARBA00022741"/>
    </source>
</evidence>
<dbReference type="InterPro" id="IPR029001">
    <property type="entry name" value="ITPase-like_fam"/>
</dbReference>
<dbReference type="PANTHER" id="PTHR11067:SF9">
    <property type="entry name" value="INOSINE TRIPHOSPHATE PYROPHOSPHATASE"/>
    <property type="match status" value="1"/>
</dbReference>
<evidence type="ECO:0000256" key="1">
    <source>
        <dbReference type="ARBA" id="ARBA00008023"/>
    </source>
</evidence>
<dbReference type="NCBIfam" id="TIGR00042">
    <property type="entry name" value="RdgB/HAM1 family non-canonical purine NTP pyrophosphatase"/>
    <property type="match status" value="1"/>
</dbReference>
<feature type="active site" description="Proton acceptor" evidence="10">
    <location>
        <position position="71"/>
    </location>
</feature>
<organism evidence="13 14">
    <name type="scientific">Desulfurivibrio alkaliphilus (strain DSM 19089 / UNIQEM U267 / AHT2)</name>
    <dbReference type="NCBI Taxonomy" id="589865"/>
    <lineage>
        <taxon>Bacteria</taxon>
        <taxon>Pseudomonadati</taxon>
        <taxon>Thermodesulfobacteriota</taxon>
        <taxon>Desulfobulbia</taxon>
        <taxon>Desulfobulbales</taxon>
        <taxon>Desulfobulbaceae</taxon>
        <taxon>Desulfurivibrio</taxon>
    </lineage>
</organism>
<dbReference type="GO" id="GO:0009146">
    <property type="term" value="P:purine nucleoside triphosphate catabolic process"/>
    <property type="evidence" value="ECO:0007669"/>
    <property type="project" value="UniProtKB-UniRule"/>
</dbReference>
<dbReference type="Proteomes" id="UP000001508">
    <property type="component" value="Chromosome"/>
</dbReference>
<keyword evidence="3 10" id="KW-0479">Metal-binding</keyword>
<feature type="binding site" evidence="10">
    <location>
        <position position="71"/>
    </location>
    <ligand>
        <name>Mg(2+)</name>
        <dbReference type="ChEBI" id="CHEBI:18420"/>
    </ligand>
</feature>
<feature type="binding site" evidence="10">
    <location>
        <begin position="152"/>
        <end position="155"/>
    </location>
    <ligand>
        <name>substrate</name>
    </ligand>
</feature>
<name>D6Z5M2_DESAT</name>
<keyword evidence="4 10" id="KW-0547">Nucleotide-binding</keyword>
<dbReference type="InParanoid" id="D6Z5M2"/>
<comment type="catalytic activity">
    <reaction evidence="9 10">
        <text>XTP + H2O = XMP + diphosphate + H(+)</text>
        <dbReference type="Rhea" id="RHEA:28610"/>
        <dbReference type="ChEBI" id="CHEBI:15377"/>
        <dbReference type="ChEBI" id="CHEBI:15378"/>
        <dbReference type="ChEBI" id="CHEBI:33019"/>
        <dbReference type="ChEBI" id="CHEBI:57464"/>
        <dbReference type="ChEBI" id="CHEBI:61314"/>
        <dbReference type="EC" id="3.6.1.66"/>
    </reaction>
</comment>
<evidence type="ECO:0000256" key="3">
    <source>
        <dbReference type="ARBA" id="ARBA00022723"/>
    </source>
</evidence>
<evidence type="ECO:0000256" key="12">
    <source>
        <dbReference type="SAM" id="MobiDB-lite"/>
    </source>
</evidence>
<comment type="similarity">
    <text evidence="1 10 11">Belongs to the HAM1 NTPase family.</text>
</comment>
<evidence type="ECO:0000256" key="11">
    <source>
        <dbReference type="RuleBase" id="RU003781"/>
    </source>
</evidence>
<evidence type="ECO:0000256" key="5">
    <source>
        <dbReference type="ARBA" id="ARBA00022801"/>
    </source>
</evidence>
<feature type="binding site" evidence="10">
    <location>
        <begin position="9"/>
        <end position="14"/>
    </location>
    <ligand>
        <name>substrate</name>
    </ligand>
</feature>
<evidence type="ECO:0000256" key="8">
    <source>
        <dbReference type="ARBA" id="ARBA00051875"/>
    </source>
</evidence>
<feature type="binding site" evidence="10">
    <location>
        <position position="72"/>
    </location>
    <ligand>
        <name>substrate</name>
    </ligand>
</feature>
<dbReference type="InterPro" id="IPR002637">
    <property type="entry name" value="RdgB/HAM1"/>
</dbReference>
<dbReference type="NCBIfam" id="NF011397">
    <property type="entry name" value="PRK14822.1"/>
    <property type="match status" value="1"/>
</dbReference>
<comment type="caution">
    <text evidence="10">Lacks conserved residue(s) required for the propagation of feature annotation.</text>
</comment>
<dbReference type="HOGENOM" id="CLU_082080_0_2_7"/>
<reference evidence="14" key="1">
    <citation type="submission" date="2010-02" db="EMBL/GenBank/DDBJ databases">
        <title>Complete sequence of Desulfurivibrio alkaliphilus AHT2.</title>
        <authorList>
            <consortium name="US DOE Joint Genome Institute"/>
            <person name="Pitluck S."/>
            <person name="Chertkov O."/>
            <person name="Detter J.C."/>
            <person name="Han C."/>
            <person name="Tapia R."/>
            <person name="Larimer F."/>
            <person name="Land M."/>
            <person name="Hauser L."/>
            <person name="Kyrpides N."/>
            <person name="Mikhailova N."/>
            <person name="Sorokin D.Y."/>
            <person name="Muyzer G."/>
            <person name="Woyke T."/>
        </authorList>
    </citation>
    <scope>NUCLEOTIDE SEQUENCE [LARGE SCALE GENOMIC DNA]</scope>
    <source>
        <strain evidence="14">DSM 19089 / UNIQEM U267 / AHT2</strain>
    </source>
</reference>
<gene>
    <name evidence="13" type="ordered locus">DaAHT2_2088</name>
</gene>
<dbReference type="Gene3D" id="3.90.950.10">
    <property type="match status" value="1"/>
</dbReference>
<evidence type="ECO:0000256" key="2">
    <source>
        <dbReference type="ARBA" id="ARBA00011738"/>
    </source>
</evidence>
<dbReference type="EC" id="3.6.1.66" evidence="10"/>
<dbReference type="GO" id="GO:0005829">
    <property type="term" value="C:cytosol"/>
    <property type="evidence" value="ECO:0007669"/>
    <property type="project" value="TreeGrafter"/>
</dbReference>
<dbReference type="Pfam" id="PF01725">
    <property type="entry name" value="Ham1p_like"/>
    <property type="match status" value="1"/>
</dbReference>
<dbReference type="InterPro" id="IPR020922">
    <property type="entry name" value="dITP/XTP_pyrophosphatase"/>
</dbReference>
<dbReference type="eggNOG" id="COG0127">
    <property type="taxonomic scope" value="Bacteria"/>
</dbReference>
<dbReference type="FunFam" id="3.90.950.10:FF:000001">
    <property type="entry name" value="dITP/XTP pyrophosphatase"/>
    <property type="match status" value="1"/>
</dbReference>
<dbReference type="GO" id="GO:0000166">
    <property type="term" value="F:nucleotide binding"/>
    <property type="evidence" value="ECO:0007669"/>
    <property type="project" value="UniProtKB-KW"/>
</dbReference>
<evidence type="ECO:0000256" key="6">
    <source>
        <dbReference type="ARBA" id="ARBA00022842"/>
    </source>
</evidence>
<dbReference type="RefSeq" id="WP_013164276.1">
    <property type="nucleotide sequence ID" value="NC_014216.1"/>
</dbReference>
<evidence type="ECO:0000313" key="13">
    <source>
        <dbReference type="EMBL" id="ADH86759.1"/>
    </source>
</evidence>
<comment type="catalytic activity">
    <reaction evidence="8 10">
        <text>dITP + H2O = dIMP + diphosphate + H(+)</text>
        <dbReference type="Rhea" id="RHEA:28342"/>
        <dbReference type="ChEBI" id="CHEBI:15377"/>
        <dbReference type="ChEBI" id="CHEBI:15378"/>
        <dbReference type="ChEBI" id="CHEBI:33019"/>
        <dbReference type="ChEBI" id="CHEBI:61194"/>
        <dbReference type="ChEBI" id="CHEBI:61382"/>
        <dbReference type="EC" id="3.6.1.66"/>
    </reaction>
</comment>